<evidence type="ECO:0000313" key="2">
    <source>
        <dbReference type="EMBL" id="KAF2229612.1"/>
    </source>
</evidence>
<dbReference type="Gene3D" id="3.40.710.10">
    <property type="entry name" value="DD-peptidase/beta-lactamase superfamily"/>
    <property type="match status" value="1"/>
</dbReference>
<dbReference type="SUPFAM" id="SSF56601">
    <property type="entry name" value="beta-lactamase/transpeptidase-like"/>
    <property type="match status" value="1"/>
</dbReference>
<protein>
    <submittedName>
        <fullName evidence="2">Beta-lactamase/transpeptidase-like protein</fullName>
    </submittedName>
</protein>
<feature type="domain" description="Beta-lactamase-related" evidence="1">
    <location>
        <begin position="24"/>
        <end position="394"/>
    </location>
</feature>
<evidence type="ECO:0000259" key="1">
    <source>
        <dbReference type="Pfam" id="PF00144"/>
    </source>
</evidence>
<dbReference type="Proteomes" id="UP000800092">
    <property type="component" value="Unassembled WGS sequence"/>
</dbReference>
<gene>
    <name evidence="2" type="ORF">EV356DRAFT_527316</name>
</gene>
<organism evidence="2 3">
    <name type="scientific">Viridothelium virens</name>
    <name type="common">Speckled blister lichen</name>
    <name type="synonym">Trypethelium virens</name>
    <dbReference type="NCBI Taxonomy" id="1048519"/>
    <lineage>
        <taxon>Eukaryota</taxon>
        <taxon>Fungi</taxon>
        <taxon>Dikarya</taxon>
        <taxon>Ascomycota</taxon>
        <taxon>Pezizomycotina</taxon>
        <taxon>Dothideomycetes</taxon>
        <taxon>Dothideomycetes incertae sedis</taxon>
        <taxon>Trypetheliales</taxon>
        <taxon>Trypetheliaceae</taxon>
        <taxon>Viridothelium</taxon>
    </lineage>
</organism>
<evidence type="ECO:0000313" key="3">
    <source>
        <dbReference type="Proteomes" id="UP000800092"/>
    </source>
</evidence>
<dbReference type="InterPro" id="IPR001466">
    <property type="entry name" value="Beta-lactam-related"/>
</dbReference>
<dbReference type="Pfam" id="PF00144">
    <property type="entry name" value="Beta-lactamase"/>
    <property type="match status" value="1"/>
</dbReference>
<dbReference type="InterPro" id="IPR012338">
    <property type="entry name" value="Beta-lactam/transpept-like"/>
</dbReference>
<dbReference type="InterPro" id="IPR050789">
    <property type="entry name" value="Diverse_Enzym_Activities"/>
</dbReference>
<name>A0A6A6GUZ0_VIRVR</name>
<dbReference type="PANTHER" id="PTHR43283">
    <property type="entry name" value="BETA-LACTAMASE-RELATED"/>
    <property type="match status" value="1"/>
</dbReference>
<accession>A0A6A6GUZ0</accession>
<proteinExistence type="predicted"/>
<dbReference type="AlphaFoldDB" id="A0A6A6GUZ0"/>
<sequence>MAIWEKAQSGVKATLDSVTSDPKNGVPGMVFAAVDKKGSIVASHASGKLGLYRNEPMSMDSVFWIASCTKMITGIACMQLVEQGKLSLDDAGQLYKVLPELTDKKYLNDQGQLEPKQGEITLEMLLTHTAGFGYTLFNEKLRNYGRPIGFSEFNGDVADFMNMPLVNQPGTRWEYGINLDWAGIAVERVSGLSLNDYFQKHIFGPLGITEISMFPSEEMKARLASMHQTDLDGSVRERDHIHQRAMTAKTDHEKKHIFNSGGAGCFAKPTEYCKILATLLNNGTSPTTNAQILKPETVDNMFRNHIPQFPDFGRQGIAAAKPELTNALPDVYPQEGNPPQGWGLSFFISTDESGKGKGTGRSNGTVHWAGLPNLFWWCDRENGVAGIIASQIVPFANMQVLGSWAGCEKAVYDSLHA</sequence>
<dbReference type="OrthoDB" id="428260at2759"/>
<dbReference type="EMBL" id="ML991858">
    <property type="protein sequence ID" value="KAF2229612.1"/>
    <property type="molecule type" value="Genomic_DNA"/>
</dbReference>
<keyword evidence="3" id="KW-1185">Reference proteome</keyword>
<dbReference type="PANTHER" id="PTHR43283:SF3">
    <property type="entry name" value="BETA-LACTAMASE FAMILY PROTEIN (AFU_ORTHOLOGUE AFUA_5G07500)"/>
    <property type="match status" value="1"/>
</dbReference>
<reference evidence="2" key="1">
    <citation type="journal article" date="2020" name="Stud. Mycol.">
        <title>101 Dothideomycetes genomes: a test case for predicting lifestyles and emergence of pathogens.</title>
        <authorList>
            <person name="Haridas S."/>
            <person name="Albert R."/>
            <person name="Binder M."/>
            <person name="Bloem J."/>
            <person name="Labutti K."/>
            <person name="Salamov A."/>
            <person name="Andreopoulos B."/>
            <person name="Baker S."/>
            <person name="Barry K."/>
            <person name="Bills G."/>
            <person name="Bluhm B."/>
            <person name="Cannon C."/>
            <person name="Castanera R."/>
            <person name="Culley D."/>
            <person name="Daum C."/>
            <person name="Ezra D."/>
            <person name="Gonzalez J."/>
            <person name="Henrissat B."/>
            <person name="Kuo A."/>
            <person name="Liang C."/>
            <person name="Lipzen A."/>
            <person name="Lutzoni F."/>
            <person name="Magnuson J."/>
            <person name="Mondo S."/>
            <person name="Nolan M."/>
            <person name="Ohm R."/>
            <person name="Pangilinan J."/>
            <person name="Park H.-J."/>
            <person name="Ramirez L."/>
            <person name="Alfaro M."/>
            <person name="Sun H."/>
            <person name="Tritt A."/>
            <person name="Yoshinaga Y."/>
            <person name="Zwiers L.-H."/>
            <person name="Turgeon B."/>
            <person name="Goodwin S."/>
            <person name="Spatafora J."/>
            <person name="Crous P."/>
            <person name="Grigoriev I."/>
        </authorList>
    </citation>
    <scope>NUCLEOTIDE SEQUENCE</scope>
    <source>
        <strain evidence="2">Tuck. ex Michener</strain>
    </source>
</reference>